<dbReference type="GO" id="GO:0015833">
    <property type="term" value="P:peptide transport"/>
    <property type="evidence" value="ECO:0007669"/>
    <property type="project" value="TreeGrafter"/>
</dbReference>
<dbReference type="Proteomes" id="UP000000211">
    <property type="component" value="Chromosome"/>
</dbReference>
<sequence>MRKPIWLLVGLFTASLAIAQQRLVVAQGTDPVTLDAPLAQDSPSATVVTHISETLFELTPEGKIVPQLAESHSFSDGGRTLTIRLRRGITFHDGTPFNAEAVKFNLERFVSRELASPFAFLLSEMERVEVVDPYTVRLRLKNPFAPVLAHLTHSSTAIQSPTAIQRLGAQYRDNPVGTGPYRFQAWQKGQYVDLVRNENYWGPKPSIPQVRFIPVPEGTTRVALVETGQAHVAVRIPPQDIARLQANRAVQVVRTPSLRTIYIYFNTQRPPFNDARVRRALNHAVNREEILQFVLGGIGRISDAPIAPGIFGYAPVGQYEYNPTRAQELLRQAGVSTPLRITLHCPTGRYFQDIQVCEAIQGQLRRVGVEATIQTLEWGAYLQETQRPLRENRIQMAMLGWGTVTGDADYGLYPLFHSSQWAPGFNRAFYRNPRVDSLLAQARISTLPQARQQLYKEAMTLIWQDAPWLFLHSELQVTAIRQEVQGFIVHPTERYLAYRASFR</sequence>
<dbReference type="InterPro" id="IPR000914">
    <property type="entry name" value="SBP_5_dom"/>
</dbReference>
<evidence type="ECO:0000313" key="4">
    <source>
        <dbReference type="Proteomes" id="UP000000211"/>
    </source>
</evidence>
<dbReference type="InterPro" id="IPR030678">
    <property type="entry name" value="Peptide/Ni-bd"/>
</dbReference>
<dbReference type="Gene3D" id="3.40.190.10">
    <property type="entry name" value="Periplasmic binding protein-like II"/>
    <property type="match status" value="1"/>
</dbReference>
<evidence type="ECO:0000256" key="1">
    <source>
        <dbReference type="SAM" id="SignalP"/>
    </source>
</evidence>
<dbReference type="SUPFAM" id="SSF53850">
    <property type="entry name" value="Periplasmic binding protein-like II"/>
    <property type="match status" value="1"/>
</dbReference>
<dbReference type="EMBL" id="CP003249">
    <property type="protein sequence ID" value="AFV75573.1"/>
    <property type="molecule type" value="Genomic_DNA"/>
</dbReference>
<dbReference type="STRING" id="751945.Theos_0509"/>
<dbReference type="KEGG" id="tos:Theos_0509"/>
<dbReference type="AlphaFoldDB" id="K7QVZ7"/>
<dbReference type="Gene3D" id="3.10.105.10">
    <property type="entry name" value="Dipeptide-binding Protein, Domain 3"/>
    <property type="match status" value="1"/>
</dbReference>
<dbReference type="Pfam" id="PF00496">
    <property type="entry name" value="SBP_bac_5"/>
    <property type="match status" value="1"/>
</dbReference>
<dbReference type="eggNOG" id="COG0747">
    <property type="taxonomic scope" value="Bacteria"/>
</dbReference>
<dbReference type="HOGENOM" id="CLU_017028_7_4_0"/>
<dbReference type="GO" id="GO:1904680">
    <property type="term" value="F:peptide transmembrane transporter activity"/>
    <property type="evidence" value="ECO:0007669"/>
    <property type="project" value="TreeGrafter"/>
</dbReference>
<dbReference type="GO" id="GO:0042597">
    <property type="term" value="C:periplasmic space"/>
    <property type="evidence" value="ECO:0007669"/>
    <property type="project" value="UniProtKB-ARBA"/>
</dbReference>
<feature type="domain" description="Solute-binding protein family 5" evidence="2">
    <location>
        <begin position="63"/>
        <end position="421"/>
    </location>
</feature>
<keyword evidence="4" id="KW-1185">Reference proteome</keyword>
<dbReference type="Gene3D" id="3.90.76.10">
    <property type="entry name" value="Dipeptide-binding Protein, Domain 1"/>
    <property type="match status" value="1"/>
</dbReference>
<dbReference type="OrthoDB" id="9772924at2"/>
<dbReference type="InterPro" id="IPR039424">
    <property type="entry name" value="SBP_5"/>
</dbReference>
<dbReference type="CDD" id="cd08499">
    <property type="entry name" value="PBP2_Ylib_like"/>
    <property type="match status" value="1"/>
</dbReference>
<proteinExistence type="predicted"/>
<dbReference type="PANTHER" id="PTHR30290">
    <property type="entry name" value="PERIPLASMIC BINDING COMPONENT OF ABC TRANSPORTER"/>
    <property type="match status" value="1"/>
</dbReference>
<dbReference type="PATRIC" id="fig|751945.3.peg.496"/>
<dbReference type="PIRSF" id="PIRSF002741">
    <property type="entry name" value="MppA"/>
    <property type="match status" value="1"/>
</dbReference>
<evidence type="ECO:0000259" key="2">
    <source>
        <dbReference type="Pfam" id="PF00496"/>
    </source>
</evidence>
<gene>
    <name evidence="3" type="ORF">Theos_0509</name>
</gene>
<reference evidence="3 4" key="1">
    <citation type="journal article" date="2013" name="Genome Announc.">
        <title>Whole Genome Sequencing of Thermus oshimai JL-2 and Thermus thermophilus JL-18, Incomplete Denitrifiers from the United States Great Basin.</title>
        <authorList>
            <person name="Murugapiran S.K."/>
            <person name="Huntemann M."/>
            <person name="Wei C.L."/>
            <person name="Han J."/>
            <person name="Detter J.C."/>
            <person name="Han C.S."/>
            <person name="Erkkila T.H."/>
            <person name="Teshima H."/>
            <person name="Chen A."/>
            <person name="Kyrpides N."/>
            <person name="Mavrommatis K."/>
            <person name="Markowitz V."/>
            <person name="Szeto E."/>
            <person name="Ivanova N."/>
            <person name="Pagani I."/>
            <person name="Lam J."/>
            <person name="McDonald A.I."/>
            <person name="Dodsworth J.A."/>
            <person name="Pati A."/>
            <person name="Goodwin L."/>
            <person name="Peters L."/>
            <person name="Pitluck S."/>
            <person name="Woyke T."/>
            <person name="Hedlund B.P."/>
        </authorList>
    </citation>
    <scope>NUCLEOTIDE SEQUENCE</scope>
    <source>
        <strain evidence="3 4">JL-2</strain>
    </source>
</reference>
<name>K7QVZ7_THEOS</name>
<feature type="signal peptide" evidence="1">
    <location>
        <begin position="1"/>
        <end position="19"/>
    </location>
</feature>
<organism evidence="3 4">
    <name type="scientific">Thermus oshimai JL-2</name>
    <dbReference type="NCBI Taxonomy" id="751945"/>
    <lineage>
        <taxon>Bacteria</taxon>
        <taxon>Thermotogati</taxon>
        <taxon>Deinococcota</taxon>
        <taxon>Deinococci</taxon>
        <taxon>Thermales</taxon>
        <taxon>Thermaceae</taxon>
        <taxon>Thermus</taxon>
    </lineage>
</organism>
<keyword evidence="1" id="KW-0732">Signal</keyword>
<accession>K7QVZ7</accession>
<protein>
    <submittedName>
        <fullName evidence="3">ABC-type dipeptide transport system, periplasmic component</fullName>
    </submittedName>
</protein>
<dbReference type="GO" id="GO:0043190">
    <property type="term" value="C:ATP-binding cassette (ABC) transporter complex"/>
    <property type="evidence" value="ECO:0007669"/>
    <property type="project" value="InterPro"/>
</dbReference>
<feature type="chain" id="PRO_5003912162" evidence="1">
    <location>
        <begin position="20"/>
        <end position="503"/>
    </location>
</feature>
<evidence type="ECO:0000313" key="3">
    <source>
        <dbReference type="EMBL" id="AFV75573.1"/>
    </source>
</evidence>
<dbReference type="RefSeq" id="WP_016328768.1">
    <property type="nucleotide sequence ID" value="NC_019386.1"/>
</dbReference>